<dbReference type="SUPFAM" id="SSF52058">
    <property type="entry name" value="L domain-like"/>
    <property type="match status" value="1"/>
</dbReference>
<comment type="caution">
    <text evidence="5">The sequence shown here is derived from an EMBL/GenBank/DDBJ whole genome shotgun (WGS) entry which is preliminary data.</text>
</comment>
<dbReference type="InterPro" id="IPR011990">
    <property type="entry name" value="TPR-like_helical_dom_sf"/>
</dbReference>
<dbReference type="InterPro" id="IPR055217">
    <property type="entry name" value="TPR_EMC2"/>
</dbReference>
<keyword evidence="1" id="KW-0677">Repeat</keyword>
<evidence type="ECO:0000256" key="3">
    <source>
        <dbReference type="SAM" id="MobiDB-lite"/>
    </source>
</evidence>
<reference evidence="5 6" key="1">
    <citation type="submission" date="2023-09" db="EMBL/GenBank/DDBJ databases">
        <title>Pangenome analysis of Batrachochytrium dendrobatidis and related Chytrids.</title>
        <authorList>
            <person name="Yacoub M.N."/>
            <person name="Stajich J.E."/>
            <person name="James T.Y."/>
        </authorList>
    </citation>
    <scope>NUCLEOTIDE SEQUENCE [LARGE SCALE GENOMIC DNA]</scope>
    <source>
        <strain evidence="5 6">JEL0888</strain>
    </source>
</reference>
<dbReference type="Pfam" id="PF22890">
    <property type="entry name" value="TPR_EMC2"/>
    <property type="match status" value="1"/>
</dbReference>
<evidence type="ECO:0000313" key="5">
    <source>
        <dbReference type="EMBL" id="KAL2912226.1"/>
    </source>
</evidence>
<name>A0ABR4MYF5_9FUNG</name>
<feature type="region of interest" description="Disordered" evidence="3">
    <location>
        <begin position="727"/>
        <end position="748"/>
    </location>
</feature>
<evidence type="ECO:0000256" key="2">
    <source>
        <dbReference type="ARBA" id="ARBA00022803"/>
    </source>
</evidence>
<accession>A0ABR4MYF5</accession>
<dbReference type="InterPro" id="IPR039856">
    <property type="entry name" value="EMC2-like"/>
</dbReference>
<dbReference type="Gene3D" id="3.30.200.20">
    <property type="entry name" value="Phosphorylase Kinase, domain 1"/>
    <property type="match status" value="1"/>
</dbReference>
<dbReference type="InterPro" id="IPR019734">
    <property type="entry name" value="TPR_rpt"/>
</dbReference>
<keyword evidence="2" id="KW-0802">TPR repeat</keyword>
<dbReference type="Gene3D" id="3.80.10.10">
    <property type="entry name" value="Ribonuclease Inhibitor"/>
    <property type="match status" value="1"/>
</dbReference>
<dbReference type="InterPro" id="IPR011009">
    <property type="entry name" value="Kinase-like_dom_sf"/>
</dbReference>
<gene>
    <name evidence="5" type="primary">oca3_2</name>
    <name evidence="5" type="ORF">HK105_208294</name>
</gene>
<dbReference type="SMART" id="SM00028">
    <property type="entry name" value="TPR"/>
    <property type="match status" value="3"/>
</dbReference>
<dbReference type="EMBL" id="JADGIZ020000073">
    <property type="protein sequence ID" value="KAL2912226.1"/>
    <property type="molecule type" value="Genomic_DNA"/>
</dbReference>
<dbReference type="InterPro" id="IPR000719">
    <property type="entry name" value="Prot_kinase_dom"/>
</dbReference>
<dbReference type="Gene3D" id="1.25.40.10">
    <property type="entry name" value="Tetratricopeptide repeat domain"/>
    <property type="match status" value="1"/>
</dbReference>
<dbReference type="Gene3D" id="1.10.510.10">
    <property type="entry name" value="Transferase(Phosphotransferase) domain 1"/>
    <property type="match status" value="1"/>
</dbReference>
<dbReference type="InterPro" id="IPR032675">
    <property type="entry name" value="LRR_dom_sf"/>
</dbReference>
<dbReference type="SUPFAM" id="SSF56112">
    <property type="entry name" value="Protein kinase-like (PK-like)"/>
    <property type="match status" value="1"/>
</dbReference>
<feature type="domain" description="Protein kinase" evidence="4">
    <location>
        <begin position="251"/>
        <end position="466"/>
    </location>
</feature>
<dbReference type="PROSITE" id="PS50011">
    <property type="entry name" value="PROTEIN_KINASE_DOM"/>
    <property type="match status" value="1"/>
</dbReference>
<dbReference type="Proteomes" id="UP001527925">
    <property type="component" value="Unassembled WGS sequence"/>
</dbReference>
<sequence length="1039" mass="110416">MPSHMISANHAATLGDISRLAADIAQSASSLKAARAAAAALSARCTAVVAVVESMLAGAAPSQLPAVRRALAQLAAQLETLACALARRAAWNGLLQLLLAESTARRIGELHAGLDAAAAVRSLPLRTRGRRARHEPRSTTSAATAAGLSREAAAAAARADAEATQDQMAQLVRGAVTHIDVHSHLAETMWAINAHRGSLLTPITGPLRGRANQLLDATVSHIAAATGSAVPPHASWCLDIDAAVLDVAEARGDAGSIGRGTIGAMFRSTMDGRAVCVEVADARIGAQAAAAIESVAAAWAAVDHPNVAPLLRACIRADRPLVVMPALVEPLADAAARCSGREAALVGMLRDVARGMEHLHSKEPAVVHGGLTARSVMLCESVGEQLDRTAPEIRDVNGSATTMTDVFDFGMLAVEVLSGAGRDSAPMRPEYVSEWLWDLVLSCLRSDPSTRPSFASIAAALAVPWAAHTGSIAGDVEVLCDLKPSWCASQGLSPTFICEVNERVLACDVASLSSAKLRVVEWDADDRLVAFRPSVSFRGTPIVPSVLSFLHLRELDLAYMGLVDSMLDGIGSLANLQILCVHQRAHTWSTIADVNAALLAVDAPSRSLRGNPIFGLPDSIGELHKLRWLTGIATLPKCLRKLKSLNALWACKCGVDSLPNWVSELADLTDLFASPPSHENSSPTRLTSSSEAQKRLASLALRAIMTFDVAASREYLAELRAGTAGGESEHVASPAGAGGAGASARKHRGPSFYSPSHVLEVAEALLASHASSLPKTERFAITEQAFQAALDCGRFEVAEKHLSQLESAFPIAKSLRVQKLYGQLHEATGNTTKAFEVYNTALDQDEANMALWRRSIARFVSAGQRHEAIEALVGYVDRFMQDTEGWAMLAKLYADECKFEQAAFCLEELMALRPLSPHHRARYADVVASLGRLNLAVKYYAAALEVLPDFVRALYGLLVVTHTLLERSKQQPKSRQLAAPSATHDIEPVPIERLELLRALARERLQAVYESKAAAGAAGAPAEIHSIVKAWLHGRTDAL</sequence>
<protein>
    <submittedName>
        <fullName evidence="5">Inositol phosphatase SIW14</fullName>
    </submittedName>
</protein>
<evidence type="ECO:0000313" key="6">
    <source>
        <dbReference type="Proteomes" id="UP001527925"/>
    </source>
</evidence>
<dbReference type="PANTHER" id="PTHR12760">
    <property type="entry name" value="TETRATRICOPEPTIDE REPEAT PROTEIN"/>
    <property type="match status" value="1"/>
</dbReference>
<dbReference type="SUPFAM" id="SSF48452">
    <property type="entry name" value="TPR-like"/>
    <property type="match status" value="1"/>
</dbReference>
<evidence type="ECO:0000256" key="1">
    <source>
        <dbReference type="ARBA" id="ARBA00022737"/>
    </source>
</evidence>
<evidence type="ECO:0000259" key="4">
    <source>
        <dbReference type="PROSITE" id="PS50011"/>
    </source>
</evidence>
<organism evidence="5 6">
    <name type="scientific">Polyrhizophydium stewartii</name>
    <dbReference type="NCBI Taxonomy" id="2732419"/>
    <lineage>
        <taxon>Eukaryota</taxon>
        <taxon>Fungi</taxon>
        <taxon>Fungi incertae sedis</taxon>
        <taxon>Chytridiomycota</taxon>
        <taxon>Chytridiomycota incertae sedis</taxon>
        <taxon>Chytridiomycetes</taxon>
        <taxon>Rhizophydiales</taxon>
        <taxon>Rhizophydiales incertae sedis</taxon>
        <taxon>Polyrhizophydium</taxon>
    </lineage>
</organism>
<dbReference type="Pfam" id="PF07714">
    <property type="entry name" value="PK_Tyr_Ser-Thr"/>
    <property type="match status" value="1"/>
</dbReference>
<feature type="region of interest" description="Disordered" evidence="3">
    <location>
        <begin position="126"/>
        <end position="147"/>
    </location>
</feature>
<proteinExistence type="predicted"/>
<keyword evidence="6" id="KW-1185">Reference proteome</keyword>
<feature type="compositionally biased region" description="Low complexity" evidence="3">
    <location>
        <begin position="138"/>
        <end position="147"/>
    </location>
</feature>
<dbReference type="InterPro" id="IPR001245">
    <property type="entry name" value="Ser-Thr/Tyr_kinase_cat_dom"/>
</dbReference>